<protein>
    <submittedName>
        <fullName evidence="5">AraC family transcriptional regulator</fullName>
    </submittedName>
</protein>
<dbReference type="Gene3D" id="1.10.10.60">
    <property type="entry name" value="Homeodomain-like"/>
    <property type="match status" value="1"/>
</dbReference>
<evidence type="ECO:0000256" key="2">
    <source>
        <dbReference type="ARBA" id="ARBA00023125"/>
    </source>
</evidence>
<evidence type="ECO:0000259" key="4">
    <source>
        <dbReference type="PROSITE" id="PS01124"/>
    </source>
</evidence>
<dbReference type="InterPro" id="IPR009057">
    <property type="entry name" value="Homeodomain-like_sf"/>
</dbReference>
<keyword evidence="2" id="KW-0238">DNA-binding</keyword>
<dbReference type="PANTHER" id="PTHR43280">
    <property type="entry name" value="ARAC-FAMILY TRANSCRIPTIONAL REGULATOR"/>
    <property type="match status" value="1"/>
</dbReference>
<reference evidence="5" key="1">
    <citation type="submission" date="2020-10" db="EMBL/GenBank/DDBJ databases">
        <authorList>
            <person name="Gilroy R."/>
        </authorList>
    </citation>
    <scope>NUCLEOTIDE SEQUENCE</scope>
    <source>
        <strain evidence="5">20514</strain>
    </source>
</reference>
<evidence type="ECO:0000256" key="1">
    <source>
        <dbReference type="ARBA" id="ARBA00023015"/>
    </source>
</evidence>
<dbReference type="Pfam" id="PF12833">
    <property type="entry name" value="HTH_18"/>
    <property type="match status" value="1"/>
</dbReference>
<dbReference type="GO" id="GO:0003700">
    <property type="term" value="F:DNA-binding transcription factor activity"/>
    <property type="evidence" value="ECO:0007669"/>
    <property type="project" value="InterPro"/>
</dbReference>
<keyword evidence="3" id="KW-0804">Transcription</keyword>
<gene>
    <name evidence="5" type="ORF">IAC29_02355</name>
</gene>
<comment type="caution">
    <text evidence="5">The sequence shown here is derived from an EMBL/GenBank/DDBJ whole genome shotgun (WGS) entry which is preliminary data.</text>
</comment>
<dbReference type="SMART" id="SM00342">
    <property type="entry name" value="HTH_ARAC"/>
    <property type="match status" value="1"/>
</dbReference>
<dbReference type="EMBL" id="JADIMQ010000033">
    <property type="protein sequence ID" value="MBO8448097.1"/>
    <property type="molecule type" value="Genomic_DNA"/>
</dbReference>
<dbReference type="PANTHER" id="PTHR43280:SF32">
    <property type="entry name" value="TRANSCRIPTIONAL REGULATORY PROTEIN"/>
    <property type="match status" value="1"/>
</dbReference>
<name>A0A9D9HFN4_9BACT</name>
<organism evidence="5 6">
    <name type="scientific">Candidatus Cryptobacteroides merdigallinarum</name>
    <dbReference type="NCBI Taxonomy" id="2840770"/>
    <lineage>
        <taxon>Bacteria</taxon>
        <taxon>Pseudomonadati</taxon>
        <taxon>Bacteroidota</taxon>
        <taxon>Bacteroidia</taxon>
        <taxon>Bacteroidales</taxon>
        <taxon>Candidatus Cryptobacteroides</taxon>
    </lineage>
</organism>
<dbReference type="AlphaFoldDB" id="A0A9D9HFN4"/>
<evidence type="ECO:0000313" key="5">
    <source>
        <dbReference type="EMBL" id="MBO8448097.1"/>
    </source>
</evidence>
<dbReference type="Proteomes" id="UP000810252">
    <property type="component" value="Unassembled WGS sequence"/>
</dbReference>
<dbReference type="InterPro" id="IPR020449">
    <property type="entry name" value="Tscrpt_reg_AraC-type_HTH"/>
</dbReference>
<dbReference type="PROSITE" id="PS01124">
    <property type="entry name" value="HTH_ARAC_FAMILY_2"/>
    <property type="match status" value="1"/>
</dbReference>
<dbReference type="InterPro" id="IPR018060">
    <property type="entry name" value="HTH_AraC"/>
</dbReference>
<evidence type="ECO:0000256" key="3">
    <source>
        <dbReference type="ARBA" id="ARBA00023163"/>
    </source>
</evidence>
<sequence>MNDLVKILDNYSGFRNISRKIDILKKYTQPDKIVIMLCINGSARFNVRFSEYRMTRNSFLAIAPGLPFYCLEISEDCMIDIVVLNERIFDKMAHGLIKFYFYRILYMNPLLEIPEDKVEICANIHAYLKSFVNGQEKNYFKKHITMKFLDIMFYEVCNIILQTPDNRASKDRHKDEITGKFIKLLVQDFRKNRKVEYYAAKLNITPKYLSATVKAATGKPATAWIDDYTVLEAKTLLRTSASTIQEISYDLGFSTPSHFAKFFKDKTGVTPTEARNSQEFLY</sequence>
<keyword evidence="1" id="KW-0805">Transcription regulation</keyword>
<evidence type="ECO:0000313" key="6">
    <source>
        <dbReference type="Proteomes" id="UP000810252"/>
    </source>
</evidence>
<reference evidence="5" key="2">
    <citation type="journal article" date="2021" name="PeerJ">
        <title>Extensive microbial diversity within the chicken gut microbiome revealed by metagenomics and culture.</title>
        <authorList>
            <person name="Gilroy R."/>
            <person name="Ravi A."/>
            <person name="Getino M."/>
            <person name="Pursley I."/>
            <person name="Horton D.L."/>
            <person name="Alikhan N.F."/>
            <person name="Baker D."/>
            <person name="Gharbi K."/>
            <person name="Hall N."/>
            <person name="Watson M."/>
            <person name="Adriaenssens E.M."/>
            <person name="Foster-Nyarko E."/>
            <person name="Jarju S."/>
            <person name="Secka A."/>
            <person name="Antonio M."/>
            <person name="Oren A."/>
            <person name="Chaudhuri R.R."/>
            <person name="La Ragione R."/>
            <person name="Hildebrand F."/>
            <person name="Pallen M.J."/>
        </authorList>
    </citation>
    <scope>NUCLEOTIDE SEQUENCE</scope>
    <source>
        <strain evidence="5">20514</strain>
    </source>
</reference>
<dbReference type="GO" id="GO:0043565">
    <property type="term" value="F:sequence-specific DNA binding"/>
    <property type="evidence" value="ECO:0007669"/>
    <property type="project" value="InterPro"/>
</dbReference>
<accession>A0A9D9HFN4</accession>
<feature type="domain" description="HTH araC/xylS-type" evidence="4">
    <location>
        <begin position="179"/>
        <end position="277"/>
    </location>
</feature>
<dbReference type="SUPFAM" id="SSF46689">
    <property type="entry name" value="Homeodomain-like"/>
    <property type="match status" value="1"/>
</dbReference>
<dbReference type="PRINTS" id="PR00032">
    <property type="entry name" value="HTHARAC"/>
</dbReference>
<proteinExistence type="predicted"/>